<evidence type="ECO:0000313" key="2">
    <source>
        <dbReference type="Proteomes" id="UP001420932"/>
    </source>
</evidence>
<comment type="caution">
    <text evidence="1">The sequence shown here is derived from an EMBL/GenBank/DDBJ whole genome shotgun (WGS) entry which is preliminary data.</text>
</comment>
<dbReference type="Proteomes" id="UP001420932">
    <property type="component" value="Unassembled WGS sequence"/>
</dbReference>
<proteinExistence type="predicted"/>
<gene>
    <name evidence="1" type="ORF">Syun_004173</name>
</gene>
<dbReference type="AlphaFoldDB" id="A0AAP0Q4N5"/>
<sequence length="86" mass="9645">MRRRRCAVRKGLCFNYFDEFVSGYKSKGLQFLCIIAEEDDDCALEISFPDQLPVVEFPVPSLVVVSPEVLAISFPVYAGQMVPIAL</sequence>
<organism evidence="1 2">
    <name type="scientific">Stephania yunnanensis</name>
    <dbReference type="NCBI Taxonomy" id="152371"/>
    <lineage>
        <taxon>Eukaryota</taxon>
        <taxon>Viridiplantae</taxon>
        <taxon>Streptophyta</taxon>
        <taxon>Embryophyta</taxon>
        <taxon>Tracheophyta</taxon>
        <taxon>Spermatophyta</taxon>
        <taxon>Magnoliopsida</taxon>
        <taxon>Ranunculales</taxon>
        <taxon>Menispermaceae</taxon>
        <taxon>Menispermoideae</taxon>
        <taxon>Cissampelideae</taxon>
        <taxon>Stephania</taxon>
    </lineage>
</organism>
<evidence type="ECO:0000313" key="1">
    <source>
        <dbReference type="EMBL" id="KAK9163271.1"/>
    </source>
</evidence>
<reference evidence="1 2" key="1">
    <citation type="submission" date="2024-01" db="EMBL/GenBank/DDBJ databases">
        <title>Genome assemblies of Stephania.</title>
        <authorList>
            <person name="Yang L."/>
        </authorList>
    </citation>
    <scope>NUCLEOTIDE SEQUENCE [LARGE SCALE GENOMIC DNA]</scope>
    <source>
        <strain evidence="1">YNDBR</strain>
        <tissue evidence="1">Leaf</tissue>
    </source>
</reference>
<accession>A0AAP0Q4N5</accession>
<dbReference type="EMBL" id="JBBNAF010000002">
    <property type="protein sequence ID" value="KAK9163271.1"/>
    <property type="molecule type" value="Genomic_DNA"/>
</dbReference>
<keyword evidence="2" id="KW-1185">Reference proteome</keyword>
<protein>
    <submittedName>
        <fullName evidence="1">Uncharacterized protein</fullName>
    </submittedName>
</protein>
<name>A0AAP0Q4N5_9MAGN</name>